<organism evidence="1 2">
    <name type="scientific">Bradymonas sediminis</name>
    <dbReference type="NCBI Taxonomy" id="1548548"/>
    <lineage>
        <taxon>Bacteria</taxon>
        <taxon>Deltaproteobacteria</taxon>
        <taxon>Bradymonadales</taxon>
        <taxon>Bradymonadaceae</taxon>
        <taxon>Bradymonas</taxon>
    </lineage>
</organism>
<dbReference type="Proteomes" id="UP000249799">
    <property type="component" value="Chromosome"/>
</dbReference>
<dbReference type="EMBL" id="CP030032">
    <property type="protein sequence ID" value="AWV90295.1"/>
    <property type="molecule type" value="Genomic_DNA"/>
</dbReference>
<dbReference type="OrthoDB" id="5540733at2"/>
<evidence type="ECO:0000313" key="1">
    <source>
        <dbReference type="EMBL" id="AWV90295.1"/>
    </source>
</evidence>
<dbReference type="AlphaFoldDB" id="A0A2Z4FND8"/>
<gene>
    <name evidence="1" type="ORF">DN745_13530</name>
</gene>
<name>A0A2Z4FND8_9DELT</name>
<protein>
    <submittedName>
        <fullName evidence="1">Uncharacterized protein</fullName>
    </submittedName>
</protein>
<reference evidence="1 2" key="1">
    <citation type="submission" date="2018-06" db="EMBL/GenBank/DDBJ databases">
        <title>Lujinxingia sediminis gen. nov. sp. nov., a new facultative anaerobic member of the class Deltaproteobacteria, and proposal of Lujinxingaceae fam. nov.</title>
        <authorList>
            <person name="Guo L.-Y."/>
            <person name="Li C.-M."/>
            <person name="Wang S."/>
            <person name="Du Z.-J."/>
        </authorList>
    </citation>
    <scope>NUCLEOTIDE SEQUENCE [LARGE SCALE GENOMIC DNA]</scope>
    <source>
        <strain evidence="1 2">FA350</strain>
    </source>
</reference>
<dbReference type="KEGG" id="bsed:DN745_13530"/>
<sequence length="377" mass="40983">MASATLRIAALSLVTLLAAGIASAPRAADACDPMPEGLYLQPTQTEQLVPVDGAWAVRIDAISFRVQFLRNIEVRDESDQVVNGSLAYELMSESPYIPNQTYSEHLVIWTPDEPLLPDHTYSARLLAEFPDEGGEVLLDEQRTFRTAGEQTTTLEVATMGDFPAITTHESQGSTECCRDLSNCDSCGRCETCWPTQTVYQSQLELTVSLPTGDADLQTYHRLEASNGYSQLFWDRRDTHSFHLLFPKADSGPNHCVTLKTYALASQELIEEVENCFDHSVPDAVDLEGVERPDSCTASDDVVEHPYPDAVGIQDTSGEPDASGPEGPDAVNPELGADVAGGGCGCSATPNAPTSLLGMMFFFITLGALRLPIFSRRR</sequence>
<keyword evidence="2" id="KW-1185">Reference proteome</keyword>
<dbReference type="RefSeq" id="WP_111335644.1">
    <property type="nucleotide sequence ID" value="NZ_CP030032.1"/>
</dbReference>
<evidence type="ECO:0000313" key="2">
    <source>
        <dbReference type="Proteomes" id="UP000249799"/>
    </source>
</evidence>
<proteinExistence type="predicted"/>
<accession>A0A2Z4FND8</accession>